<dbReference type="GO" id="GO:0034045">
    <property type="term" value="C:phagophore assembly site membrane"/>
    <property type="evidence" value="ECO:0007669"/>
    <property type="project" value="TreeGrafter"/>
</dbReference>
<evidence type="ECO:0000256" key="3">
    <source>
        <dbReference type="ARBA" id="ARBA00004371"/>
    </source>
</evidence>
<keyword evidence="7" id="KW-0072">Autophagy</keyword>
<keyword evidence="11" id="KW-0458">Lysosome</keyword>
<dbReference type="GO" id="GO:0034517">
    <property type="term" value="P:ribophagy"/>
    <property type="evidence" value="ECO:0007669"/>
    <property type="project" value="TreeGrafter"/>
</dbReference>
<feature type="domain" description="Autophagy-related protein 11 C-terminal" evidence="19">
    <location>
        <begin position="1105"/>
        <end position="1209"/>
    </location>
</feature>
<comment type="function">
    <text evidence="14">Involved in autophagy. Regulates early events but also late events of autophagosome formation through direct interaction with Atg16L1. Required for the formation of the autophagosome-like double-membrane structure that surrounds the Salmonella-containing vacuole (SCV) during S.typhimurium infection and subsequent xenophagy. Involved in repair of DNA damage caused by ionizing radiation, which subsequently improves cell survival by decreasing apoptosis. Inhibits PTK2/FAK1 and PTK2B/PYK2 kinase activity, affecting their downstream signaling pathways. Plays a role as a modulator of TGF-beta-signaling by restricting substrate specificity of RNF111. Functions as a DNA-binding transcription factor. Is a potent regulator of the RB1 pathway through induction of RB1 expression. Plays a crucial role in muscular differentiation. Plays an indispensable role in fetal hematopoiesis and in the regulation of neuronal homeostasis.</text>
</comment>
<keyword evidence="10" id="KW-0804">Transcription</keyword>
<dbReference type="GO" id="GO:0034727">
    <property type="term" value="P:piecemeal microautophagy of the nucleus"/>
    <property type="evidence" value="ECO:0007669"/>
    <property type="project" value="TreeGrafter"/>
</dbReference>
<proteinExistence type="predicted"/>
<dbReference type="GO" id="GO:0019901">
    <property type="term" value="F:protein kinase binding"/>
    <property type="evidence" value="ECO:0007669"/>
    <property type="project" value="UniProtKB-ARBA"/>
</dbReference>
<organism evidence="20">
    <name type="scientific">Spodoptera frugiperda</name>
    <name type="common">Fall armyworm</name>
    <dbReference type="NCBI Taxonomy" id="7108"/>
    <lineage>
        <taxon>Eukaryota</taxon>
        <taxon>Metazoa</taxon>
        <taxon>Ecdysozoa</taxon>
        <taxon>Arthropoda</taxon>
        <taxon>Hexapoda</taxon>
        <taxon>Insecta</taxon>
        <taxon>Pterygota</taxon>
        <taxon>Neoptera</taxon>
        <taxon>Endopterygota</taxon>
        <taxon>Lepidoptera</taxon>
        <taxon>Glossata</taxon>
        <taxon>Ditrysia</taxon>
        <taxon>Noctuoidea</taxon>
        <taxon>Noctuidae</taxon>
        <taxon>Amphipyrinae</taxon>
        <taxon>Spodoptera</taxon>
    </lineage>
</organism>
<evidence type="ECO:0000256" key="1">
    <source>
        <dbReference type="ARBA" id="ARBA00004123"/>
    </source>
</evidence>
<dbReference type="GO" id="GO:0005829">
    <property type="term" value="C:cytosol"/>
    <property type="evidence" value="ECO:0007669"/>
    <property type="project" value="UniProtKB-SubCell"/>
</dbReference>
<evidence type="ECO:0000256" key="11">
    <source>
        <dbReference type="ARBA" id="ARBA00023228"/>
    </source>
</evidence>
<dbReference type="GO" id="GO:0061723">
    <property type="term" value="P:glycophagy"/>
    <property type="evidence" value="ECO:0007669"/>
    <property type="project" value="TreeGrafter"/>
</dbReference>
<feature type="coiled-coil region" evidence="17">
    <location>
        <begin position="835"/>
        <end position="909"/>
    </location>
</feature>
<keyword evidence="5" id="KW-0963">Cytoplasm</keyword>
<dbReference type="GO" id="GO:0000422">
    <property type="term" value="P:autophagy of mitochondrion"/>
    <property type="evidence" value="ECO:0007669"/>
    <property type="project" value="TreeGrafter"/>
</dbReference>
<dbReference type="GO" id="GO:0005634">
    <property type="term" value="C:nucleus"/>
    <property type="evidence" value="ECO:0007669"/>
    <property type="project" value="UniProtKB-SubCell"/>
</dbReference>
<feature type="region of interest" description="Disordered" evidence="18">
    <location>
        <begin position="282"/>
        <end position="308"/>
    </location>
</feature>
<dbReference type="GO" id="GO:0060090">
    <property type="term" value="F:molecular adaptor activity"/>
    <property type="evidence" value="ECO:0007669"/>
    <property type="project" value="TreeGrafter"/>
</dbReference>
<evidence type="ECO:0000256" key="17">
    <source>
        <dbReference type="SAM" id="Coils"/>
    </source>
</evidence>
<dbReference type="PANTHER" id="PTHR13222">
    <property type="entry name" value="RB1-INDUCIBLE COILED-COIL"/>
    <property type="match status" value="1"/>
</dbReference>
<dbReference type="CDD" id="cd17060">
    <property type="entry name" value="Ubl_RB1CC1"/>
    <property type="match status" value="1"/>
</dbReference>
<protein>
    <recommendedName>
        <fullName evidence="15">RB1-inducible coiled-coil protein 1</fullName>
    </recommendedName>
    <alternativeName>
        <fullName evidence="16">FAK family kinase-interacting protein of 200 kDa</fullName>
    </alternativeName>
</protein>
<dbReference type="GO" id="GO:0005764">
    <property type="term" value="C:lysosome"/>
    <property type="evidence" value="ECO:0007669"/>
    <property type="project" value="UniProtKB-SubCell"/>
</dbReference>
<evidence type="ECO:0000256" key="5">
    <source>
        <dbReference type="ARBA" id="ARBA00022490"/>
    </source>
</evidence>
<evidence type="ECO:0000256" key="6">
    <source>
        <dbReference type="ARBA" id="ARBA00022553"/>
    </source>
</evidence>
<evidence type="ECO:0000256" key="4">
    <source>
        <dbReference type="ARBA" id="ARBA00004514"/>
    </source>
</evidence>
<dbReference type="EMBL" id="ODYU01010805">
    <property type="protein sequence ID" value="SOQ56139.1"/>
    <property type="molecule type" value="Genomic_DNA"/>
</dbReference>
<evidence type="ECO:0000256" key="10">
    <source>
        <dbReference type="ARBA" id="ARBA00023163"/>
    </source>
</evidence>
<evidence type="ECO:0000313" key="20">
    <source>
        <dbReference type="EMBL" id="SOQ56139.1"/>
    </source>
</evidence>
<dbReference type="GO" id="GO:0031090">
    <property type="term" value="C:organelle membrane"/>
    <property type="evidence" value="ECO:0007669"/>
    <property type="project" value="UniProtKB-ARBA"/>
</dbReference>
<dbReference type="Pfam" id="PF10377">
    <property type="entry name" value="ATG11"/>
    <property type="match status" value="1"/>
</dbReference>
<dbReference type="PANTHER" id="PTHR13222:SF1">
    <property type="entry name" value="RB1-INDUCIBLE COILED-COIL PROTEIN 1"/>
    <property type="match status" value="1"/>
</dbReference>
<feature type="coiled-coil region" evidence="17">
    <location>
        <begin position="942"/>
        <end position="969"/>
    </location>
</feature>
<evidence type="ECO:0000256" key="13">
    <source>
        <dbReference type="ARBA" id="ARBA00023306"/>
    </source>
</evidence>
<evidence type="ECO:0000256" key="14">
    <source>
        <dbReference type="ARBA" id="ARBA00053494"/>
    </source>
</evidence>
<dbReference type="Gene3D" id="3.10.20.90">
    <property type="entry name" value="Phosphatidylinositol 3-kinase Catalytic Subunit, Chain A, domain 1"/>
    <property type="match status" value="1"/>
</dbReference>
<keyword evidence="13" id="KW-0131">Cell cycle</keyword>
<keyword evidence="8" id="KW-0805">Transcription regulation</keyword>
<accession>A0A2H1WST9</accession>
<keyword evidence="12" id="KW-0539">Nucleus</keyword>
<dbReference type="FunFam" id="3.10.20.90:FF:000049">
    <property type="entry name" value="RB1-inducible coiled-coil protein 1 isoform X1"/>
    <property type="match status" value="1"/>
</dbReference>
<comment type="subcellular location">
    <subcellularLocation>
        <location evidence="4">Cytoplasm</location>
        <location evidence="4">Cytosol</location>
    </subcellularLocation>
    <subcellularLocation>
        <location evidence="3">Lysosome</location>
    </subcellularLocation>
    <subcellularLocation>
        <location evidence="1">Nucleus</location>
    </subcellularLocation>
    <subcellularLocation>
        <location evidence="2">Preautophagosomal structure</location>
    </subcellularLocation>
</comment>
<name>A0A2H1WST9_SPOFR</name>
<dbReference type="GO" id="GO:0008285">
    <property type="term" value="P:negative regulation of cell population proliferation"/>
    <property type="evidence" value="ECO:0007669"/>
    <property type="project" value="UniProtKB-ARBA"/>
</dbReference>
<reference evidence="20" key="1">
    <citation type="submission" date="2016-07" db="EMBL/GenBank/DDBJ databases">
        <authorList>
            <person name="Bretaudeau A."/>
        </authorList>
    </citation>
    <scope>NUCLEOTIDE SEQUENCE</scope>
    <source>
        <strain evidence="20">Rice</strain>
        <tissue evidence="20">Whole body</tissue>
    </source>
</reference>
<dbReference type="InterPro" id="IPR040040">
    <property type="entry name" value="ATG11"/>
</dbReference>
<feature type="compositionally biased region" description="Low complexity" evidence="18">
    <location>
        <begin position="287"/>
        <end position="303"/>
    </location>
</feature>
<evidence type="ECO:0000256" key="8">
    <source>
        <dbReference type="ARBA" id="ARBA00023015"/>
    </source>
</evidence>
<evidence type="ECO:0000256" key="16">
    <source>
        <dbReference type="ARBA" id="ARBA00080154"/>
    </source>
</evidence>
<dbReference type="GO" id="GO:0000045">
    <property type="term" value="P:autophagosome assembly"/>
    <property type="evidence" value="ECO:0007669"/>
    <property type="project" value="InterPro"/>
</dbReference>
<evidence type="ECO:0000256" key="7">
    <source>
        <dbReference type="ARBA" id="ARBA00023006"/>
    </source>
</evidence>
<evidence type="ECO:0000256" key="15">
    <source>
        <dbReference type="ARBA" id="ARBA00069790"/>
    </source>
</evidence>
<feature type="compositionally biased region" description="Basic and acidic residues" evidence="18">
    <location>
        <begin position="1074"/>
        <end position="1085"/>
    </location>
</feature>
<evidence type="ECO:0000256" key="12">
    <source>
        <dbReference type="ARBA" id="ARBA00023242"/>
    </source>
</evidence>
<dbReference type="GO" id="GO:1990316">
    <property type="term" value="C:Atg1/ULK1 kinase complex"/>
    <property type="evidence" value="ECO:0007669"/>
    <property type="project" value="TreeGrafter"/>
</dbReference>
<dbReference type="GO" id="GO:0061709">
    <property type="term" value="P:reticulophagy"/>
    <property type="evidence" value="ECO:0007669"/>
    <property type="project" value="TreeGrafter"/>
</dbReference>
<feature type="region of interest" description="Disordered" evidence="18">
    <location>
        <begin position="1074"/>
        <end position="1110"/>
    </location>
</feature>
<evidence type="ECO:0000256" key="18">
    <source>
        <dbReference type="SAM" id="MobiDB-lite"/>
    </source>
</evidence>
<gene>
    <name evidence="20" type="ORF">SFRICE_006924</name>
</gene>
<evidence type="ECO:0000259" key="19">
    <source>
        <dbReference type="Pfam" id="PF10377"/>
    </source>
</evidence>
<evidence type="ECO:0000256" key="9">
    <source>
        <dbReference type="ARBA" id="ARBA00023054"/>
    </source>
</evidence>
<keyword evidence="9 17" id="KW-0175">Coiled coil</keyword>
<evidence type="ECO:0000256" key="2">
    <source>
        <dbReference type="ARBA" id="ARBA00004329"/>
    </source>
</evidence>
<keyword evidence="6" id="KW-0597">Phosphoprotein</keyword>
<dbReference type="InterPro" id="IPR019460">
    <property type="entry name" value="Atg11_C"/>
</dbReference>
<sequence>MLYVFHVDAGQMTTYDMGLTLQNVSSLKLAIERKTKVPANSLVLLVSGGEVLQSDHMVSSYSAGTDTNPIYMFSKPSVKESHLNQSMCDLSPIVELSTGEFSIESRSAFDGKSVAELKAAVEKCCSLQPNVYTVISCASLAQQFSDLALEVSSSCDQLVHEQHLQHQGWAAVVANLEDIFNEFCERSRNFKESFRKHRLKKEEYHEKLTGLNEVLESLGKIPILPALQLNAEAHRFSAFDVFEDTEFEGPHYRITHPLDNSSENKPSDFGVEAFKLSDEDVFDQRQSGSGNEAASSSEPVPLVEESDEGVTFKAQSYENKEEPSLLHWILAQGNKASLQDILDYCQKGLALLDADPLKEREAELYHILEYANMHGLKHIKGIEERLYGLDQLLNDVKKLERDQRDQAASLIQCRERLNTACDPSVLPTLVQSHWCQLKKLLKGHQMLIDIRRRIAKSKDELSHILKARLEAVLMIENSMSVQDAHAMLSFQCFNRLARYFGIVAQLHRAPNVFVRAVREVARRRTFSQAHLKWAADLAEKLLKIHEEEISRRQEFNTVFEGHFLRSLFPGMSELPPTFATQAPPIFDANLPKLTEADVDYITHQFPDLCEDVPNYDMDSTVQFFQQRIRASEYERKDIDIQVDMEKDFDSVTEAGDFEKLGGQSSQKQRVDTSTICVPETMAVSTVTEVRKLSVILETAESSPKSDEFENSDLYIEESLPSSLEWGRHERQDNMDTHRINMDKLQDFLVKVYAVCKVNIVFIVEELTKLKEEVNEQKKFMASKYVEILEAWEKSNVETAIRFREETQRLTVDHELELSDMKAALNAKDEVISNLKMDTENIKNLHQKELERLEQEHQETKNLLEKTRQEIQVFEKKLEDIEAQKQKEIKELQEKMHMDYKAEIESLRSRFRLVALTNMDRSPSESSLEKIERTDVIEISSHNAIVMQTKENAEVEKEEAIREAVAKVEAEWRSKMETEVAYITAKYDSEKQLSSSMSTTDVTRRLLTEKERQIDALREREAALVRECGKYRDTIQQLTDPETNDFDALLKTQMASLENENEVLKQQVKDLKKELEKKAEEEKSKDEDSEGRSSSPKREEVSRRRSRSHTPCGLAAGTLSLSACLPGHTVLVLWDPAHLNYTVLQEAAIMYFVHSDCLPALDLSINVKNESDRRLYAVATVESKEYCYAKKSGNRYGMPRGSRFYRVRVRPPRAGAALPPCCDPKHRPDAMRGGVLPVLGDARPLKKWLTYMHAPDTQKSVDTSQSTSSATEEMARAPEVVTGTLINLESPVSCSDPVSAASAQTHSEDQLDSIEASEQWQNTRMHLSTISAATDMECSVGRCVGSEPLELTVSAVAVLARGDGAPSDLAEEAEP</sequence>